<dbReference type="Pfam" id="PF18188">
    <property type="entry name" value="PPL4"/>
    <property type="match status" value="1"/>
</dbReference>
<evidence type="ECO:0000313" key="2">
    <source>
        <dbReference type="EMBL" id="CCC49571.1"/>
    </source>
</evidence>
<reference evidence="2" key="1">
    <citation type="journal article" date="2012" name="Proc. Natl. Acad. Sci. U.S.A.">
        <title>Antigenic diversity is generated by distinct evolutionary mechanisms in African trypanosome species.</title>
        <authorList>
            <person name="Jackson A.P."/>
            <person name="Berry A."/>
            <person name="Aslett M."/>
            <person name="Allison H.C."/>
            <person name="Burton P."/>
            <person name="Vavrova-Anderson J."/>
            <person name="Brown R."/>
            <person name="Browne H."/>
            <person name="Corton N."/>
            <person name="Hauser H."/>
            <person name="Gamble J."/>
            <person name="Gilderthorp R."/>
            <person name="Marcello L."/>
            <person name="McQuillan J."/>
            <person name="Otto T.D."/>
            <person name="Quail M.A."/>
            <person name="Sanders M.J."/>
            <person name="van Tonder A."/>
            <person name="Ginger M.L."/>
            <person name="Field M.C."/>
            <person name="Barry J.D."/>
            <person name="Hertz-Fowler C."/>
            <person name="Berriman M."/>
        </authorList>
    </citation>
    <scope>NUCLEOTIDE SEQUENCE</scope>
    <source>
        <strain evidence="2">Y486</strain>
    </source>
</reference>
<feature type="domain" description="RNase III" evidence="1">
    <location>
        <begin position="691"/>
        <end position="740"/>
    </location>
</feature>
<dbReference type="InterPro" id="IPR040562">
    <property type="entry name" value="PPL4"/>
</dbReference>
<sequence>METGECVCIKDVLANWLKSETTISEILNDMKTLIGEENFEKFITHPAPHLDADNRRCMEMAKKVGEKLLKVLASEFAYLNFPDGDTNKLTNVVRVLISSDTFEPILKSHFFTNLSERDSYTAVLALVLYACGMGVAQQLVLPVFEQTWDIQSYSVHLPSLVAALCPGESTSNLKHEEKIEKICNVLEERGITIKRKTERQERPGSTGTFTVSVFHDGELKHHHECECLGDYFSIVMEEAKKILAADKKKVQNSPQVVLAPSDLRMWMHNVHAILRLHEPYRDHIGENMLDSIIQSNGWIPLSFVNEMLAIASKKKMHALPQRHEWLVQLLNKHDNFGRFQVGVCSMEDSRFKGEECARSFYGHDVSQNLAASIFREFKTVEGQGDVCHVFGWVNVHKQQLEAMKRQEPLKLYNKMQCLYVFSGNTVNEFQEYRVRTPVPEQYDEKLGRRSDLIFLEFCLRAAVRDEKIDVFEVPRKAGGCHWVLFSKYTIEDGIETCIPSYYFTGKVRILKFAGCTTPQTDETEGKVFTEVEVQDEKWSDLTRNPSAPLELTLQWLVDIPHTYSPEELSRIFGTDRPDAEAHDNVDITGDEEKLRQTLHPSERVAFLDTSEYKQKVLKFCSNADESLILLHIPKHNENGFSFCNRSKSIAEFKRWVCDHGLKCQKIRSTDESGVVETYEIRKCGIWNERIVDVVAKELGLSDMRQSDLLRQAMTRECDNKDANYEILEFIGDAVMDFLVVFDSFILGSPWNVNVVSAVCQNRILAHLLPTGLAERLDYLYRDVNMKVKADIVEGIIGAVYRSGVGLDRVRSLLCRFFASLPQRVSGCGNEYLSLKLLEEAIKICPYLQKNSDTLHERHKYNCKFFINDDAAARYKKMSSTPFKCKTTSHYASTPFNRIQQKLHATHFTTGVQYSYRRIASIDTPAIFNRILSAFAANSMAFVNEVFTDNTHVVIDFDGASIKAHGALGLFSRWFRERFSSKSAMFVLTSSGKSIVTKNDKLSYHIHFPQAVVSLEELKSMMDDLTNHIVKHLGLESFAGNIVGYQVPCGNQVVEEANRPTICGRVVLCPRYLRKRLSLVGMTAERKFTVLTGLRDMIAVGATCKKMYAAVLSHLCSVMCCVDDLASLAGVEENKVFRSDASEKSSVEEFVIMRVIWGSKCMESILTNLVIVPAAHIVRIDDSQCEVLKSVNQTVDGKTFTQKEFFNEVILPAAQKSVFSSPFWKQVIDSGLPESRKLRMYLNDKYDMIYGQELRPLFAHELCFADCKMQAVAPESTGIEASTPFGRRSKNVEQSEEEYKVEIAHASALRLTSVRCPEYRDTSGLRRFAWASDFSKRDTAHLDMKIIPAQKDRLPPFNKFTKEDKVPATEWYTWTSGVCSLPEVADSCKETKKECRTAALQLAYWTFDAEGQRACFWIGGEVVLFVSPCNSLLDGLERMKGMEKMAQFLVPSVDVEGLDFSPEWVTSYSANVFPLFCPLTKKAATTKKKTKTAQKALEECVSSEPREVVAAPLVQVATVNTTATIVRTSNSSVQLLNTSKSSKRHVQCTVVSELLPCTESEDIINMNFILMLLSSCLLGSQSPSLFITSDEIVFSALARRFPHVVSPGYFSTSPLERFAVRVNRTFGRVFIIDSAVEPYSDKVVRTNILKCLTSQPKLVFVPTKDIQKIFVSP</sequence>
<dbReference type="InterPro" id="IPR036389">
    <property type="entry name" value="RNase_III_sf"/>
</dbReference>
<dbReference type="PROSITE" id="PS50142">
    <property type="entry name" value="RNASE_3_2"/>
    <property type="match status" value="1"/>
</dbReference>
<dbReference type="Pfam" id="PF18176">
    <property type="entry name" value="KptA_kDCL"/>
    <property type="match status" value="1"/>
</dbReference>
<accession>G0U0H3</accession>
<proteinExistence type="predicted"/>
<dbReference type="Gene3D" id="1.10.1520.10">
    <property type="entry name" value="Ribonuclease III domain"/>
    <property type="match status" value="1"/>
</dbReference>
<protein>
    <recommendedName>
        <fullName evidence="1">RNase III domain-containing protein</fullName>
    </recommendedName>
</protein>
<name>G0U0H3_TRYVY</name>
<dbReference type="GO" id="GO:0004525">
    <property type="term" value="F:ribonuclease III activity"/>
    <property type="evidence" value="ECO:0007669"/>
    <property type="project" value="InterPro"/>
</dbReference>
<gene>
    <name evidence="2" type="ORF">TVY486_0801800</name>
</gene>
<dbReference type="EMBL" id="HE573024">
    <property type="protein sequence ID" value="CCC49571.1"/>
    <property type="molecule type" value="Genomic_DNA"/>
</dbReference>
<evidence type="ECO:0000259" key="1">
    <source>
        <dbReference type="PROSITE" id="PS50142"/>
    </source>
</evidence>
<dbReference type="InterPro" id="IPR040715">
    <property type="entry name" value="KptA_kDICER"/>
</dbReference>
<organism evidence="2">
    <name type="scientific">Trypanosoma vivax (strain Y486)</name>
    <dbReference type="NCBI Taxonomy" id="1055687"/>
    <lineage>
        <taxon>Eukaryota</taxon>
        <taxon>Discoba</taxon>
        <taxon>Euglenozoa</taxon>
        <taxon>Kinetoplastea</taxon>
        <taxon>Metakinetoplastina</taxon>
        <taxon>Trypanosomatida</taxon>
        <taxon>Trypanosomatidae</taxon>
        <taxon>Trypanosoma</taxon>
        <taxon>Duttonella</taxon>
    </lineage>
</organism>
<dbReference type="Pfam" id="PF18177">
    <property type="entry name" value="La_HTH_kDCL"/>
    <property type="match status" value="1"/>
</dbReference>
<dbReference type="InterPro" id="IPR000999">
    <property type="entry name" value="RNase_III_dom"/>
</dbReference>
<dbReference type="GO" id="GO:0006396">
    <property type="term" value="P:RNA processing"/>
    <property type="evidence" value="ECO:0007669"/>
    <property type="project" value="InterPro"/>
</dbReference>
<dbReference type="SMART" id="SM00535">
    <property type="entry name" value="RIBOc"/>
    <property type="match status" value="1"/>
</dbReference>
<dbReference type="VEuPathDB" id="TriTrypDB:TvY486_0801800"/>
<dbReference type="CDD" id="cd00593">
    <property type="entry name" value="RIBOc"/>
    <property type="match status" value="1"/>
</dbReference>
<dbReference type="InterPro" id="IPR040545">
    <property type="entry name" value="DICER_HTH"/>
</dbReference>
<dbReference type="SUPFAM" id="SSF69065">
    <property type="entry name" value="RNase III domain-like"/>
    <property type="match status" value="1"/>
</dbReference>